<evidence type="ECO:0000259" key="5">
    <source>
        <dbReference type="PROSITE" id="PS50919"/>
    </source>
</evidence>
<feature type="domain" description="MIR" evidence="5">
    <location>
        <begin position="88"/>
        <end position="143"/>
    </location>
</feature>
<dbReference type="SUPFAM" id="SSF82109">
    <property type="entry name" value="MIR domain"/>
    <property type="match status" value="1"/>
</dbReference>
<proteinExistence type="predicted"/>
<accession>A0A7S3DBZ2</accession>
<dbReference type="SMART" id="SM00472">
    <property type="entry name" value="MIR"/>
    <property type="match status" value="3"/>
</dbReference>
<evidence type="ECO:0000256" key="1">
    <source>
        <dbReference type="ARBA" id="ARBA00022729"/>
    </source>
</evidence>
<gene>
    <name evidence="6" type="ORF">PBIL07802_LOCUS13568</name>
</gene>
<evidence type="ECO:0000313" key="6">
    <source>
        <dbReference type="EMBL" id="CAE0251359.1"/>
    </source>
</evidence>
<feature type="chain" id="PRO_5030722601" description="MIR domain-containing protein" evidence="4">
    <location>
        <begin position="19"/>
        <end position="217"/>
    </location>
</feature>
<feature type="region of interest" description="Disordered" evidence="3">
    <location>
        <begin position="50"/>
        <end position="69"/>
    </location>
</feature>
<name>A0A7S3DBZ2_9EUKA</name>
<dbReference type="InterPro" id="IPR016093">
    <property type="entry name" value="MIR_motif"/>
</dbReference>
<dbReference type="Gene3D" id="2.80.10.50">
    <property type="match status" value="1"/>
</dbReference>
<evidence type="ECO:0000256" key="2">
    <source>
        <dbReference type="ARBA" id="ARBA00022737"/>
    </source>
</evidence>
<protein>
    <recommendedName>
        <fullName evidence="5">MIR domain-containing protein</fullName>
    </recommendedName>
</protein>
<dbReference type="PROSITE" id="PS50919">
    <property type="entry name" value="MIR"/>
    <property type="match status" value="3"/>
</dbReference>
<dbReference type="PANTHER" id="PTHR46809:SF2">
    <property type="entry name" value="GH21273P"/>
    <property type="match status" value="1"/>
</dbReference>
<dbReference type="EMBL" id="HBIB01020962">
    <property type="protein sequence ID" value="CAE0251359.1"/>
    <property type="molecule type" value="Transcribed_RNA"/>
</dbReference>
<reference evidence="6" key="1">
    <citation type="submission" date="2021-01" db="EMBL/GenBank/DDBJ databases">
        <authorList>
            <person name="Corre E."/>
            <person name="Pelletier E."/>
            <person name="Niang G."/>
            <person name="Scheremetjew M."/>
            <person name="Finn R."/>
            <person name="Kale V."/>
            <person name="Holt S."/>
            <person name="Cochrane G."/>
            <person name="Meng A."/>
            <person name="Brown T."/>
            <person name="Cohen L."/>
        </authorList>
    </citation>
    <scope>NUCLEOTIDE SEQUENCE</scope>
    <source>
        <strain evidence="6">NIES-2562</strain>
    </source>
</reference>
<keyword evidence="1 4" id="KW-0732">Signal</keyword>
<feature type="domain" description="MIR" evidence="5">
    <location>
        <begin position="25"/>
        <end position="79"/>
    </location>
</feature>
<keyword evidence="2" id="KW-0677">Repeat</keyword>
<evidence type="ECO:0000256" key="4">
    <source>
        <dbReference type="SAM" id="SignalP"/>
    </source>
</evidence>
<organism evidence="6">
    <name type="scientific">Palpitomonas bilix</name>
    <dbReference type="NCBI Taxonomy" id="652834"/>
    <lineage>
        <taxon>Eukaryota</taxon>
        <taxon>Eukaryota incertae sedis</taxon>
    </lineage>
</organism>
<evidence type="ECO:0000256" key="3">
    <source>
        <dbReference type="SAM" id="MobiDB-lite"/>
    </source>
</evidence>
<sequence length="217" mass="23841">MKVIAFSLFFALFALSSAYDSENDFSTVTCGSSIKLKNRASGFRLHSHDVKWGSGSGQQSVTSTGSKDDPNSLWVVHAKHGDPMCPRGTPVKCGDTIRLMHSATRANLHSHLFRSPLSQQQEVSAFGVEGEGDTGDNWIVDCLNAQPGSNWDRKSAIRFRHADTRKYLHTHASHKFDRGNCGFTCPIIGQQEVTAFGQKNDDNVWAVAEGIIFPSLK</sequence>
<dbReference type="PANTHER" id="PTHR46809">
    <property type="entry name" value="STROMAL CELL-DERIVED FACTOR 2-LIKE PROTEIN"/>
    <property type="match status" value="1"/>
</dbReference>
<dbReference type="InterPro" id="IPR036300">
    <property type="entry name" value="MIR_dom_sf"/>
</dbReference>
<dbReference type="AlphaFoldDB" id="A0A7S3DBZ2"/>
<feature type="signal peptide" evidence="4">
    <location>
        <begin position="1"/>
        <end position="18"/>
    </location>
</feature>
<dbReference type="Pfam" id="PF02815">
    <property type="entry name" value="MIR"/>
    <property type="match status" value="1"/>
</dbReference>
<feature type="domain" description="MIR" evidence="5">
    <location>
        <begin position="148"/>
        <end position="210"/>
    </location>
</feature>